<accession>A0A7V9ACT1</accession>
<evidence type="ECO:0000256" key="1">
    <source>
        <dbReference type="SAM" id="Phobius"/>
    </source>
</evidence>
<protein>
    <submittedName>
        <fullName evidence="3">DUF4832 domain-containing protein</fullName>
    </submittedName>
</protein>
<keyword evidence="1" id="KW-0812">Transmembrane</keyword>
<sequence>MVRISRIVFWLMALAWGMMAGFVAMGGFSSEAKQQECRLLEYAPAPVDNPLKGLVPYQGDYREYFPHSMEFNYLPYSALVKGYNEFDWAPLEKMLNDIAGRGHQAVFRICLEYPGRKGLIPDFLIRDGLKIHKWWYSEGPGHAPALVETPDYEDRNLRKSLRSFVTALGQRYDGDPRIGFITAGLLGLWGEWHTYPKVELFASKTVQLEVMDAYEAVFKVTPVLFRYPVGEKSFRSDLAKNVDRPFGYHDDSFAWATLHTGRKGDEWFFMTALKAAGAEEKWKTHPIGGEIRPEAWGIVFDEKPRDKRVQDFLQCVEATHVSWLMDSGMFQKKQDPNRIQRAMKLVRRMGYEFHCRSVSLRRLPDGKLVVRLEIENRGVAPFYYQWKGEWGILTGGKPVRTIPASGKLTGLLPGDAPRLWSETLDLSGLKPGLYKLALRVPNPQKNGHPLKFANKTQDIDAAGWLTLSDLPVN</sequence>
<proteinExistence type="predicted"/>
<comment type="caution">
    <text evidence="3">The sequence shown here is derived from an EMBL/GenBank/DDBJ whole genome shotgun (WGS) entry which is preliminary data.</text>
</comment>
<dbReference type="Gene3D" id="3.20.20.80">
    <property type="entry name" value="Glycosidases"/>
    <property type="match status" value="1"/>
</dbReference>
<dbReference type="Pfam" id="PF16116">
    <property type="entry name" value="DUF4832"/>
    <property type="match status" value="1"/>
</dbReference>
<evidence type="ECO:0000313" key="3">
    <source>
        <dbReference type="EMBL" id="MBA2227631.1"/>
    </source>
</evidence>
<organism evidence="3 4">
    <name type="scientific">Thermogemmata fonticola</name>
    <dbReference type="NCBI Taxonomy" id="2755323"/>
    <lineage>
        <taxon>Bacteria</taxon>
        <taxon>Pseudomonadati</taxon>
        <taxon>Planctomycetota</taxon>
        <taxon>Planctomycetia</taxon>
        <taxon>Gemmatales</taxon>
        <taxon>Gemmataceae</taxon>
        <taxon>Thermogemmata</taxon>
    </lineage>
</organism>
<dbReference type="EMBL" id="JACEFB010000016">
    <property type="protein sequence ID" value="MBA2227631.1"/>
    <property type="molecule type" value="Genomic_DNA"/>
</dbReference>
<feature type="domain" description="DUF4832" evidence="2">
    <location>
        <begin position="247"/>
        <end position="446"/>
    </location>
</feature>
<evidence type="ECO:0000259" key="2">
    <source>
        <dbReference type="Pfam" id="PF16116"/>
    </source>
</evidence>
<keyword evidence="1" id="KW-0472">Membrane</keyword>
<evidence type="ECO:0000313" key="4">
    <source>
        <dbReference type="Proteomes" id="UP000542342"/>
    </source>
</evidence>
<gene>
    <name evidence="3" type="ORF">H0921_15850</name>
</gene>
<reference evidence="3 4" key="1">
    <citation type="submission" date="2020-07" db="EMBL/GenBank/DDBJ databases">
        <title>Thermogemmata thermophila gen. nov., sp. nov., a novel moderate thermophilic planctomycete from a Kamchatka hot spring.</title>
        <authorList>
            <person name="Elcheninov A.G."/>
            <person name="Podosokorskaya O.A."/>
            <person name="Kovaleva O.L."/>
            <person name="Novikov A."/>
            <person name="Bonch-Osmolovskaya E.A."/>
            <person name="Toshchakov S.V."/>
            <person name="Kublanov I.V."/>
        </authorList>
    </citation>
    <scope>NUCLEOTIDE SEQUENCE [LARGE SCALE GENOMIC DNA]</scope>
    <source>
        <strain evidence="3 4">2918</strain>
    </source>
</reference>
<dbReference type="Proteomes" id="UP000542342">
    <property type="component" value="Unassembled WGS sequence"/>
</dbReference>
<dbReference type="AlphaFoldDB" id="A0A7V9ACT1"/>
<feature type="transmembrane region" description="Helical" evidence="1">
    <location>
        <begin position="7"/>
        <end position="28"/>
    </location>
</feature>
<dbReference type="RefSeq" id="WP_194539490.1">
    <property type="nucleotide sequence ID" value="NZ_JACEFB010000016.1"/>
</dbReference>
<keyword evidence="4" id="KW-1185">Reference proteome</keyword>
<keyword evidence="1" id="KW-1133">Transmembrane helix</keyword>
<name>A0A7V9ACT1_9BACT</name>
<dbReference type="InterPro" id="IPR032267">
    <property type="entry name" value="DUF4832"/>
</dbReference>